<evidence type="ECO:0000313" key="4">
    <source>
        <dbReference type="Proteomes" id="UP000626109"/>
    </source>
</evidence>
<organism evidence="3 4">
    <name type="scientific">Polarella glacialis</name>
    <name type="common">Dinoflagellate</name>
    <dbReference type="NCBI Taxonomy" id="89957"/>
    <lineage>
        <taxon>Eukaryota</taxon>
        <taxon>Sar</taxon>
        <taxon>Alveolata</taxon>
        <taxon>Dinophyceae</taxon>
        <taxon>Suessiales</taxon>
        <taxon>Suessiaceae</taxon>
        <taxon>Polarella</taxon>
    </lineage>
</organism>
<gene>
    <name evidence="3" type="ORF">PGLA2088_LOCUS29415</name>
</gene>
<feature type="coiled-coil region" evidence="1">
    <location>
        <begin position="3"/>
        <end position="30"/>
    </location>
</feature>
<feature type="region of interest" description="Disordered" evidence="2">
    <location>
        <begin position="45"/>
        <end position="114"/>
    </location>
</feature>
<dbReference type="Proteomes" id="UP000626109">
    <property type="component" value="Unassembled WGS sequence"/>
</dbReference>
<accession>A0A813K8P6</accession>
<comment type="caution">
    <text evidence="3">The sequence shown here is derived from an EMBL/GenBank/DDBJ whole genome shotgun (WGS) entry which is preliminary data.</text>
</comment>
<feature type="compositionally biased region" description="Basic and acidic residues" evidence="2">
    <location>
        <begin position="51"/>
        <end position="66"/>
    </location>
</feature>
<dbReference type="EMBL" id="CAJNNW010028306">
    <property type="protein sequence ID" value="CAE8695569.1"/>
    <property type="molecule type" value="Genomic_DNA"/>
</dbReference>
<evidence type="ECO:0000256" key="2">
    <source>
        <dbReference type="SAM" id="MobiDB-lite"/>
    </source>
</evidence>
<feature type="compositionally biased region" description="Basic and acidic residues" evidence="2">
    <location>
        <begin position="82"/>
        <end position="95"/>
    </location>
</feature>
<name>A0A813K8P6_POLGL</name>
<proteinExistence type="predicted"/>
<reference evidence="3" key="1">
    <citation type="submission" date="2021-02" db="EMBL/GenBank/DDBJ databases">
        <authorList>
            <person name="Dougan E. K."/>
            <person name="Rhodes N."/>
            <person name="Thang M."/>
            <person name="Chan C."/>
        </authorList>
    </citation>
    <scope>NUCLEOTIDE SEQUENCE</scope>
</reference>
<sequence>RELSEVKEELDRAEKARSSAQLLATAAQRNLDSFSASLKAIAEDIAGGTDPRQRLIEVVPPKEGKPTRPHRPKSPGGAARVRKPDGSAPKPDRPKSANRSARPSSGKPKLGTPR</sequence>
<feature type="non-terminal residue" evidence="3">
    <location>
        <position position="114"/>
    </location>
</feature>
<protein>
    <submittedName>
        <fullName evidence="3">Uncharacterized protein</fullName>
    </submittedName>
</protein>
<evidence type="ECO:0000256" key="1">
    <source>
        <dbReference type="SAM" id="Coils"/>
    </source>
</evidence>
<dbReference type="AlphaFoldDB" id="A0A813K8P6"/>
<evidence type="ECO:0000313" key="3">
    <source>
        <dbReference type="EMBL" id="CAE8695569.1"/>
    </source>
</evidence>
<keyword evidence="1" id="KW-0175">Coiled coil</keyword>